<dbReference type="EMBL" id="JBHMAA010000011">
    <property type="protein sequence ID" value="MFB9949114.1"/>
    <property type="molecule type" value="Genomic_DNA"/>
</dbReference>
<accession>A0ABV6AES0</accession>
<dbReference type="RefSeq" id="WP_377259649.1">
    <property type="nucleotide sequence ID" value="NZ_JBHMAA010000011.1"/>
</dbReference>
<dbReference type="InterPro" id="IPR050300">
    <property type="entry name" value="GDXG_lipolytic_enzyme"/>
</dbReference>
<dbReference type="Pfam" id="PF07859">
    <property type="entry name" value="Abhydrolase_3"/>
    <property type="match status" value="1"/>
</dbReference>
<dbReference type="PANTHER" id="PTHR48081:SF8">
    <property type="entry name" value="ALPHA_BETA HYDROLASE FOLD-3 DOMAIN-CONTAINING PROTEIN-RELATED"/>
    <property type="match status" value="1"/>
</dbReference>
<organism evidence="3 4">
    <name type="scientific">Rhizobium puerariae</name>
    <dbReference type="NCBI Taxonomy" id="1585791"/>
    <lineage>
        <taxon>Bacteria</taxon>
        <taxon>Pseudomonadati</taxon>
        <taxon>Pseudomonadota</taxon>
        <taxon>Alphaproteobacteria</taxon>
        <taxon>Hyphomicrobiales</taxon>
        <taxon>Rhizobiaceae</taxon>
        <taxon>Rhizobium/Agrobacterium group</taxon>
        <taxon>Rhizobium</taxon>
    </lineage>
</organism>
<evidence type="ECO:0000313" key="4">
    <source>
        <dbReference type="Proteomes" id="UP001589692"/>
    </source>
</evidence>
<dbReference type="PANTHER" id="PTHR48081">
    <property type="entry name" value="AB HYDROLASE SUPERFAMILY PROTEIN C4A8.06C"/>
    <property type="match status" value="1"/>
</dbReference>
<dbReference type="InterPro" id="IPR029058">
    <property type="entry name" value="AB_hydrolase_fold"/>
</dbReference>
<evidence type="ECO:0000259" key="2">
    <source>
        <dbReference type="Pfam" id="PF07859"/>
    </source>
</evidence>
<proteinExistence type="predicted"/>
<evidence type="ECO:0000313" key="3">
    <source>
        <dbReference type="EMBL" id="MFB9949114.1"/>
    </source>
</evidence>
<dbReference type="Gene3D" id="3.40.50.1820">
    <property type="entry name" value="alpha/beta hydrolase"/>
    <property type="match status" value="1"/>
</dbReference>
<dbReference type="SUPFAM" id="SSF53474">
    <property type="entry name" value="alpha/beta-Hydrolases"/>
    <property type="match status" value="1"/>
</dbReference>
<gene>
    <name evidence="3" type="ORF">ACFFP0_09665</name>
</gene>
<evidence type="ECO:0000256" key="1">
    <source>
        <dbReference type="ARBA" id="ARBA00022801"/>
    </source>
</evidence>
<sequence length="329" mass="34592">MTSPYGNGPTLVTLSVTPASANPVLDPVTQEFLDRLPTASPPTLQAFREQLGVLQGNPPAVPHAPGEDLTITAGRAGAIRMRILRPRTGASRLPVIAYFSGGGTGGIRTHDRLLRELAAGSDAAVILIEEGHAAEHPLPERIERNYAVLAEIAARAAGLGLDETRLAVAGDGIGGTLAAAVCLMARERQGPDICLQLLFCPVMACGCDTPSYRMFGNGPWLTRDVMRSLLAEYGVPEIAADSRAFPASASIRQLEGLPAAMVVTAENDVLRDEGETYARKLMQAGVAVHSTRFIGAIHDFILLDALSETPAAQSALAQAIAALRVSFGK</sequence>
<name>A0ABV6AES0_9HYPH</name>
<dbReference type="InterPro" id="IPR013094">
    <property type="entry name" value="AB_hydrolase_3"/>
</dbReference>
<dbReference type="Proteomes" id="UP001589692">
    <property type="component" value="Unassembled WGS sequence"/>
</dbReference>
<feature type="domain" description="Alpha/beta hydrolase fold-3" evidence="2">
    <location>
        <begin position="98"/>
        <end position="301"/>
    </location>
</feature>
<reference evidence="3 4" key="1">
    <citation type="submission" date="2024-09" db="EMBL/GenBank/DDBJ databases">
        <authorList>
            <person name="Sun Q."/>
            <person name="Mori K."/>
        </authorList>
    </citation>
    <scope>NUCLEOTIDE SEQUENCE [LARGE SCALE GENOMIC DNA]</scope>
    <source>
        <strain evidence="3 4">TBRC 4938</strain>
    </source>
</reference>
<dbReference type="GO" id="GO:0016787">
    <property type="term" value="F:hydrolase activity"/>
    <property type="evidence" value="ECO:0007669"/>
    <property type="project" value="UniProtKB-KW"/>
</dbReference>
<protein>
    <submittedName>
        <fullName evidence="3">Alpha/beta hydrolase</fullName>
    </submittedName>
</protein>
<keyword evidence="1 3" id="KW-0378">Hydrolase</keyword>
<keyword evidence="4" id="KW-1185">Reference proteome</keyword>
<comment type="caution">
    <text evidence="3">The sequence shown here is derived from an EMBL/GenBank/DDBJ whole genome shotgun (WGS) entry which is preliminary data.</text>
</comment>